<dbReference type="SUPFAM" id="SSF88946">
    <property type="entry name" value="Sigma2 domain of RNA polymerase sigma factors"/>
    <property type="match status" value="1"/>
</dbReference>
<dbReference type="RefSeq" id="WP_211973289.1">
    <property type="nucleotide sequence ID" value="NZ_CBFHAM010000111.1"/>
</dbReference>
<dbReference type="InterPro" id="IPR036388">
    <property type="entry name" value="WH-like_DNA-bd_sf"/>
</dbReference>
<dbReference type="Pfam" id="PF08281">
    <property type="entry name" value="Sigma70_r4_2"/>
    <property type="match status" value="1"/>
</dbReference>
<evidence type="ECO:0000313" key="7">
    <source>
        <dbReference type="EMBL" id="MBS0028180.1"/>
    </source>
</evidence>
<dbReference type="InterPro" id="IPR013249">
    <property type="entry name" value="RNA_pol_sigma70_r4_t2"/>
</dbReference>
<evidence type="ECO:0000256" key="1">
    <source>
        <dbReference type="ARBA" id="ARBA00010641"/>
    </source>
</evidence>
<accession>A0ABS5IZ95</accession>
<evidence type="ECO:0000313" key="8">
    <source>
        <dbReference type="Proteomes" id="UP000676386"/>
    </source>
</evidence>
<evidence type="ECO:0000256" key="3">
    <source>
        <dbReference type="ARBA" id="ARBA00023082"/>
    </source>
</evidence>
<dbReference type="CDD" id="cd06171">
    <property type="entry name" value="Sigma70_r4"/>
    <property type="match status" value="1"/>
</dbReference>
<evidence type="ECO:0000256" key="2">
    <source>
        <dbReference type="ARBA" id="ARBA00023015"/>
    </source>
</evidence>
<comment type="similarity">
    <text evidence="1">Belongs to the sigma-70 factor family. ECF subfamily.</text>
</comment>
<dbReference type="InterPro" id="IPR013324">
    <property type="entry name" value="RNA_pol_sigma_r3/r4-like"/>
</dbReference>
<feature type="domain" description="RNA polymerase sigma-70 region 2" evidence="5">
    <location>
        <begin position="28"/>
        <end position="92"/>
    </location>
</feature>
<comment type="caution">
    <text evidence="7">The sequence shown here is derived from an EMBL/GenBank/DDBJ whole genome shotgun (WGS) entry which is preliminary data.</text>
</comment>
<proteinExistence type="inferred from homology"/>
<feature type="domain" description="RNA polymerase sigma factor 70 region 4 type 2" evidence="6">
    <location>
        <begin position="125"/>
        <end position="173"/>
    </location>
</feature>
<dbReference type="InterPro" id="IPR013325">
    <property type="entry name" value="RNA_pol_sigma_r2"/>
</dbReference>
<keyword evidence="8" id="KW-1185">Reference proteome</keyword>
<dbReference type="InterPro" id="IPR014284">
    <property type="entry name" value="RNA_pol_sigma-70_dom"/>
</dbReference>
<dbReference type="InterPro" id="IPR039425">
    <property type="entry name" value="RNA_pol_sigma-70-like"/>
</dbReference>
<reference evidence="7 8" key="1">
    <citation type="submission" date="2021-04" db="EMBL/GenBank/DDBJ databases">
        <title>Chitinophaga sp. nov., isolated from the rhizosphere soil.</title>
        <authorList>
            <person name="He S."/>
        </authorList>
    </citation>
    <scope>NUCLEOTIDE SEQUENCE [LARGE SCALE GENOMIC DNA]</scope>
    <source>
        <strain evidence="7 8">2R12</strain>
    </source>
</reference>
<evidence type="ECO:0000259" key="6">
    <source>
        <dbReference type="Pfam" id="PF08281"/>
    </source>
</evidence>
<dbReference type="InterPro" id="IPR014327">
    <property type="entry name" value="RNA_pol_sigma70_bacteroid"/>
</dbReference>
<dbReference type="PANTHER" id="PTHR43133:SF46">
    <property type="entry name" value="RNA POLYMERASE SIGMA-70 FACTOR ECF SUBFAMILY"/>
    <property type="match status" value="1"/>
</dbReference>
<keyword evidence="4" id="KW-0804">Transcription</keyword>
<keyword evidence="3" id="KW-0731">Sigma factor</keyword>
<keyword evidence="2" id="KW-0805">Transcription regulation</keyword>
<dbReference type="PANTHER" id="PTHR43133">
    <property type="entry name" value="RNA POLYMERASE ECF-TYPE SIGMA FACTO"/>
    <property type="match status" value="1"/>
</dbReference>
<evidence type="ECO:0000259" key="5">
    <source>
        <dbReference type="Pfam" id="PF04542"/>
    </source>
</evidence>
<dbReference type="Pfam" id="PF04542">
    <property type="entry name" value="Sigma70_r2"/>
    <property type="match status" value="1"/>
</dbReference>
<name>A0ABS5IZ95_9BACT</name>
<dbReference type="NCBIfam" id="TIGR02937">
    <property type="entry name" value="sigma70-ECF"/>
    <property type="match status" value="1"/>
</dbReference>
<dbReference type="Gene3D" id="1.10.1740.10">
    <property type="match status" value="1"/>
</dbReference>
<dbReference type="Gene3D" id="1.10.10.10">
    <property type="entry name" value="Winged helix-like DNA-binding domain superfamily/Winged helix DNA-binding domain"/>
    <property type="match status" value="1"/>
</dbReference>
<dbReference type="EMBL" id="JAGTXB010000005">
    <property type="protein sequence ID" value="MBS0028180.1"/>
    <property type="molecule type" value="Genomic_DNA"/>
</dbReference>
<evidence type="ECO:0000256" key="4">
    <source>
        <dbReference type="ARBA" id="ARBA00023163"/>
    </source>
</evidence>
<dbReference type="InterPro" id="IPR007627">
    <property type="entry name" value="RNA_pol_sigma70_r2"/>
</dbReference>
<dbReference type="Proteomes" id="UP000676386">
    <property type="component" value="Unassembled WGS sequence"/>
</dbReference>
<protein>
    <submittedName>
        <fullName evidence="7">RNA polymerase sigma-70 factor</fullName>
    </submittedName>
</protein>
<dbReference type="SUPFAM" id="SSF88659">
    <property type="entry name" value="Sigma3 and sigma4 domains of RNA polymerase sigma factors"/>
    <property type="match status" value="1"/>
</dbReference>
<gene>
    <name evidence="7" type="ORF">KE626_12755</name>
</gene>
<dbReference type="NCBIfam" id="TIGR02985">
    <property type="entry name" value="Sig70_bacteroi1"/>
    <property type="match status" value="1"/>
</dbReference>
<sequence>MNISHLPNEKEVLKKVSQGDSAGFQLIFTHYYDTLFSVALSYIKVSEWAEDIIQQVFLRIWEKRHTLPDIDHFDRYIFILTRNEILSSMRKQIVRQKYKVRVREMFQEEFNTPEQYLIAKQKGETIRKAVGNLSAKQQQAWKLSREKGLSYEEISTEMGISIPTVKSHISNALGAIRKFLADYRYDLYILLIISLLLQQ</sequence>
<organism evidence="7 8">
    <name type="scientific">Chitinophaga hostae</name>
    <dbReference type="NCBI Taxonomy" id="2831022"/>
    <lineage>
        <taxon>Bacteria</taxon>
        <taxon>Pseudomonadati</taxon>
        <taxon>Bacteroidota</taxon>
        <taxon>Chitinophagia</taxon>
        <taxon>Chitinophagales</taxon>
        <taxon>Chitinophagaceae</taxon>
        <taxon>Chitinophaga</taxon>
    </lineage>
</organism>